<dbReference type="Proteomes" id="UP000796761">
    <property type="component" value="Unassembled WGS sequence"/>
</dbReference>
<sequence>MSYGNGFSVLAWVKPYSKLLSGEISEEAAERAKRALLTDFCTLINVRWNMDCQLQTIDGTLYAYGTNARISASEQTIKNAIGDLAEHVGVLRGILTNTAEDLAAYRSCRLKWNVAEPGAPTTYGVEDSDARGTFQPIKRLRS</sequence>
<accession>A0A8K1D5I2</accession>
<comment type="caution">
    <text evidence="1">The sequence shown here is derived from an EMBL/GenBank/DDBJ whole genome shotgun (WGS) entry which is preliminary data.</text>
</comment>
<evidence type="ECO:0000313" key="2">
    <source>
        <dbReference type="Proteomes" id="UP000796761"/>
    </source>
</evidence>
<dbReference type="AlphaFoldDB" id="A0A8K1D5I2"/>
<proteinExistence type="predicted"/>
<protein>
    <submittedName>
        <fullName evidence="1">Uncharacterized protein</fullName>
    </submittedName>
</protein>
<evidence type="ECO:0000313" key="1">
    <source>
        <dbReference type="EMBL" id="TRZ05898.1"/>
    </source>
</evidence>
<dbReference type="EMBL" id="SWJQ01003207">
    <property type="protein sequence ID" value="TRZ05898.1"/>
    <property type="molecule type" value="Genomic_DNA"/>
</dbReference>
<keyword evidence="2" id="KW-1185">Reference proteome</keyword>
<gene>
    <name evidence="1" type="ORF">HGM15179_021210</name>
</gene>
<organism evidence="1 2">
    <name type="scientific">Zosterops borbonicus</name>
    <dbReference type="NCBI Taxonomy" id="364589"/>
    <lineage>
        <taxon>Eukaryota</taxon>
        <taxon>Metazoa</taxon>
        <taxon>Chordata</taxon>
        <taxon>Craniata</taxon>
        <taxon>Vertebrata</taxon>
        <taxon>Euteleostomi</taxon>
        <taxon>Archelosauria</taxon>
        <taxon>Archosauria</taxon>
        <taxon>Dinosauria</taxon>
        <taxon>Saurischia</taxon>
        <taxon>Theropoda</taxon>
        <taxon>Coelurosauria</taxon>
        <taxon>Aves</taxon>
        <taxon>Neognathae</taxon>
        <taxon>Neoaves</taxon>
        <taxon>Telluraves</taxon>
        <taxon>Australaves</taxon>
        <taxon>Passeriformes</taxon>
        <taxon>Sylvioidea</taxon>
        <taxon>Zosteropidae</taxon>
        <taxon>Zosterops</taxon>
    </lineage>
</organism>
<reference evidence="1" key="1">
    <citation type="submission" date="2019-04" db="EMBL/GenBank/DDBJ databases">
        <title>Genome assembly of Zosterops borbonicus 15179.</title>
        <authorList>
            <person name="Leroy T."/>
            <person name="Anselmetti Y."/>
            <person name="Tilak M.-K."/>
            <person name="Nabholz B."/>
        </authorList>
    </citation>
    <scope>NUCLEOTIDE SEQUENCE</scope>
    <source>
        <strain evidence="1">HGM_15179</strain>
        <tissue evidence="1">Muscle</tissue>
    </source>
</reference>
<name>A0A8K1D5I2_9PASS</name>